<dbReference type="EMBL" id="JBJQND010000002">
    <property type="protein sequence ID" value="KAL3886564.1"/>
    <property type="molecule type" value="Genomic_DNA"/>
</dbReference>
<keyword evidence="2" id="KW-0964">Secreted</keyword>
<organism evidence="7 8">
    <name type="scientific">Sinanodonta woodiana</name>
    <name type="common">Chinese pond mussel</name>
    <name type="synonym">Anodonta woodiana</name>
    <dbReference type="NCBI Taxonomy" id="1069815"/>
    <lineage>
        <taxon>Eukaryota</taxon>
        <taxon>Metazoa</taxon>
        <taxon>Spiralia</taxon>
        <taxon>Lophotrochozoa</taxon>
        <taxon>Mollusca</taxon>
        <taxon>Bivalvia</taxon>
        <taxon>Autobranchia</taxon>
        <taxon>Heteroconchia</taxon>
        <taxon>Palaeoheterodonta</taxon>
        <taxon>Unionida</taxon>
        <taxon>Unionoidea</taxon>
        <taxon>Unionidae</taxon>
        <taxon>Unioninae</taxon>
        <taxon>Sinanodonta</taxon>
    </lineage>
</organism>
<evidence type="ECO:0000256" key="2">
    <source>
        <dbReference type="ARBA" id="ARBA00022525"/>
    </source>
</evidence>
<feature type="coiled-coil region" evidence="4">
    <location>
        <begin position="51"/>
        <end position="95"/>
    </location>
</feature>
<dbReference type="InterPro" id="IPR008983">
    <property type="entry name" value="Tumour_necrosis_fac-like_dom"/>
</dbReference>
<dbReference type="AlphaFoldDB" id="A0ABD3XK46"/>
<comment type="subcellular location">
    <subcellularLocation>
        <location evidence="1">Secreted</location>
    </subcellularLocation>
</comment>
<evidence type="ECO:0000256" key="5">
    <source>
        <dbReference type="SAM" id="SignalP"/>
    </source>
</evidence>
<dbReference type="SMART" id="SM00110">
    <property type="entry name" value="C1Q"/>
    <property type="match status" value="1"/>
</dbReference>
<feature type="signal peptide" evidence="5">
    <location>
        <begin position="1"/>
        <end position="19"/>
    </location>
</feature>
<name>A0ABD3XK46_SINWO</name>
<evidence type="ECO:0000259" key="6">
    <source>
        <dbReference type="PROSITE" id="PS50871"/>
    </source>
</evidence>
<dbReference type="SUPFAM" id="SSF49842">
    <property type="entry name" value="TNF-like"/>
    <property type="match status" value="1"/>
</dbReference>
<evidence type="ECO:0000313" key="7">
    <source>
        <dbReference type="EMBL" id="KAL3886564.1"/>
    </source>
</evidence>
<sequence length="311" mass="35130">MKNLIFVFTLFQTVVYLSAADEKLNYDHLDSGIISVLLKKIRDLETRDREFDIKLKEIDVLTERLDEAQKRLLNMQELENRLQKAEAQIKILVNHVGNTKVNKSGTLNAIDTKGTNDTISINSSSPFWTRRAVSSIESRMAEMDEKIAELVFFKNRFQTALKVTDIENKKRTVSRKAAFTAMFSYNPVTITPGRSLQFDRVDYNEGNAYDSKSGIFTCPVAGTYFFYTNIISMFHTSQIETEIVFEGIGKGKAHVHEHAYIDQGSTAASLHCNAGQRVWVQATEGSQTYGDVYSSFTGVLLWQDDAATNSN</sequence>
<evidence type="ECO:0000256" key="4">
    <source>
        <dbReference type="SAM" id="Coils"/>
    </source>
</evidence>
<keyword evidence="3 5" id="KW-0732">Signal</keyword>
<keyword evidence="8" id="KW-1185">Reference proteome</keyword>
<dbReference type="InterPro" id="IPR050822">
    <property type="entry name" value="Cerebellin_Synaptic_Org"/>
</dbReference>
<evidence type="ECO:0000256" key="3">
    <source>
        <dbReference type="ARBA" id="ARBA00022729"/>
    </source>
</evidence>
<dbReference type="Pfam" id="PF00386">
    <property type="entry name" value="C1q"/>
    <property type="match status" value="1"/>
</dbReference>
<dbReference type="Gene3D" id="2.60.120.40">
    <property type="match status" value="1"/>
</dbReference>
<dbReference type="InterPro" id="IPR001073">
    <property type="entry name" value="C1q_dom"/>
</dbReference>
<dbReference type="PANTHER" id="PTHR22923:SF116">
    <property type="entry name" value="C1Q DOMAIN-CONTAINING PROTEIN"/>
    <property type="match status" value="1"/>
</dbReference>
<comment type="caution">
    <text evidence="7">The sequence shown here is derived from an EMBL/GenBank/DDBJ whole genome shotgun (WGS) entry which is preliminary data.</text>
</comment>
<proteinExistence type="predicted"/>
<dbReference type="Proteomes" id="UP001634394">
    <property type="component" value="Unassembled WGS sequence"/>
</dbReference>
<dbReference type="PRINTS" id="PR00007">
    <property type="entry name" value="COMPLEMNTC1Q"/>
</dbReference>
<dbReference type="GO" id="GO:0005576">
    <property type="term" value="C:extracellular region"/>
    <property type="evidence" value="ECO:0007669"/>
    <property type="project" value="UniProtKB-SubCell"/>
</dbReference>
<gene>
    <name evidence="7" type="ORF">ACJMK2_026549</name>
</gene>
<feature type="chain" id="PRO_5044845664" description="C1q domain-containing protein" evidence="5">
    <location>
        <begin position="20"/>
        <end position="311"/>
    </location>
</feature>
<dbReference type="PROSITE" id="PS50871">
    <property type="entry name" value="C1Q"/>
    <property type="match status" value="1"/>
</dbReference>
<protein>
    <recommendedName>
        <fullName evidence="6">C1q domain-containing protein</fullName>
    </recommendedName>
</protein>
<feature type="domain" description="C1q" evidence="6">
    <location>
        <begin position="172"/>
        <end position="307"/>
    </location>
</feature>
<evidence type="ECO:0000256" key="1">
    <source>
        <dbReference type="ARBA" id="ARBA00004613"/>
    </source>
</evidence>
<dbReference type="PANTHER" id="PTHR22923">
    <property type="entry name" value="CEREBELLIN-RELATED"/>
    <property type="match status" value="1"/>
</dbReference>
<evidence type="ECO:0000313" key="8">
    <source>
        <dbReference type="Proteomes" id="UP001634394"/>
    </source>
</evidence>
<keyword evidence="4" id="KW-0175">Coiled coil</keyword>
<accession>A0ABD3XK46</accession>
<reference evidence="7 8" key="1">
    <citation type="submission" date="2024-11" db="EMBL/GenBank/DDBJ databases">
        <title>Chromosome-level genome assembly of the freshwater bivalve Anodonta woodiana.</title>
        <authorList>
            <person name="Chen X."/>
        </authorList>
    </citation>
    <scope>NUCLEOTIDE SEQUENCE [LARGE SCALE GENOMIC DNA]</scope>
    <source>
        <strain evidence="7">MN2024</strain>
        <tissue evidence="7">Gills</tissue>
    </source>
</reference>